<dbReference type="EMBL" id="QQXK01000005">
    <property type="protein sequence ID" value="RII43169.1"/>
    <property type="molecule type" value="Genomic_DNA"/>
</dbReference>
<evidence type="ECO:0000313" key="1">
    <source>
        <dbReference type="EMBL" id="RII43169.1"/>
    </source>
</evidence>
<accession>A0A399JG30</accession>
<reference evidence="1 2" key="1">
    <citation type="submission" date="2018-07" db="EMBL/GenBank/DDBJ databases">
        <title>Arthrobacter sp. nov., isolated from raw cow's milk with high bacterial count.</title>
        <authorList>
            <person name="Hahne J."/>
            <person name="Isele D."/>
            <person name="Lipski A."/>
        </authorList>
    </citation>
    <scope>NUCLEOTIDE SEQUENCE [LARGE SCALE GENOMIC DNA]</scope>
    <source>
        <strain evidence="1 2">JZ R-35</strain>
    </source>
</reference>
<dbReference type="SUPFAM" id="SSF55961">
    <property type="entry name" value="Bet v1-like"/>
    <property type="match status" value="1"/>
</dbReference>
<sequence>MRYERVLAFPAERVWAACSTDAGLNPWIGALRGSASAGDLAFAMTAEGAEAPWVPVEVEACAEASGWDVRLDAGMGAWRFVLSLAAHPDGTLLRFEHRMDSLDELRPYGTGWDYYLDRLELALSGGEIASVDFVAVNDALAPVFEELFAEAEGRG</sequence>
<evidence type="ECO:0000313" key="2">
    <source>
        <dbReference type="Proteomes" id="UP000265419"/>
    </source>
</evidence>
<gene>
    <name evidence="1" type="ORF">DWB68_03825</name>
</gene>
<keyword evidence="2" id="KW-1185">Reference proteome</keyword>
<dbReference type="Gene3D" id="3.30.530.20">
    <property type="match status" value="1"/>
</dbReference>
<dbReference type="InterPro" id="IPR023393">
    <property type="entry name" value="START-like_dom_sf"/>
</dbReference>
<comment type="caution">
    <text evidence="1">The sequence shown here is derived from an EMBL/GenBank/DDBJ whole genome shotgun (WGS) entry which is preliminary data.</text>
</comment>
<name>A0A399JG30_9MICC</name>
<protein>
    <recommendedName>
        <fullName evidence="3">SRPBCC family protein</fullName>
    </recommendedName>
</protein>
<organism evidence="1 2">
    <name type="scientific">Galactobacter valiniphilus</name>
    <dbReference type="NCBI Taxonomy" id="2676122"/>
    <lineage>
        <taxon>Bacteria</taxon>
        <taxon>Bacillati</taxon>
        <taxon>Actinomycetota</taxon>
        <taxon>Actinomycetes</taxon>
        <taxon>Micrococcales</taxon>
        <taxon>Micrococcaceae</taxon>
        <taxon>Galactobacter</taxon>
    </lineage>
</organism>
<dbReference type="AlphaFoldDB" id="A0A399JG30"/>
<dbReference type="Proteomes" id="UP000265419">
    <property type="component" value="Unassembled WGS sequence"/>
</dbReference>
<evidence type="ECO:0008006" key="3">
    <source>
        <dbReference type="Google" id="ProtNLM"/>
    </source>
</evidence>
<proteinExistence type="predicted"/>